<dbReference type="STRING" id="1524460.IX84_04440"/>
<keyword evidence="1" id="KW-0472">Membrane</keyword>
<evidence type="ECO:0000256" key="1">
    <source>
        <dbReference type="SAM" id="Phobius"/>
    </source>
</evidence>
<evidence type="ECO:0000313" key="2">
    <source>
        <dbReference type="EMBL" id="KGE89035.1"/>
    </source>
</evidence>
<feature type="transmembrane region" description="Helical" evidence="1">
    <location>
        <begin position="38"/>
        <end position="63"/>
    </location>
</feature>
<dbReference type="OrthoDB" id="981982at2"/>
<comment type="caution">
    <text evidence="2">The sequence shown here is derived from an EMBL/GenBank/DDBJ whole genome shotgun (WGS) entry which is preliminary data.</text>
</comment>
<dbReference type="AlphaFoldDB" id="A0A098SA84"/>
<proteinExistence type="predicted"/>
<keyword evidence="3" id="KW-1185">Reference proteome</keyword>
<protein>
    <submittedName>
        <fullName evidence="2">Uncharacterized protein</fullName>
    </submittedName>
</protein>
<accession>A0A098SA84</accession>
<dbReference type="EMBL" id="JPOS01000012">
    <property type="protein sequence ID" value="KGE89035.1"/>
    <property type="molecule type" value="Genomic_DNA"/>
</dbReference>
<evidence type="ECO:0000313" key="3">
    <source>
        <dbReference type="Proteomes" id="UP000029736"/>
    </source>
</evidence>
<keyword evidence="1" id="KW-0812">Transmembrane</keyword>
<name>A0A098SA84_9BACT</name>
<gene>
    <name evidence="2" type="ORF">IX84_04440</name>
</gene>
<sequence length="219" mass="25439">MNTFYTWPKAVQWILALLLFAAGAYLTGKVIMYGTEHWLFYIPLLLLIVPAIQFAFTPFFRLIGLYRYLSPMLLVYAPNEKVWGLHNGTSFDYLFVLRGTPAGAPLRRRILAYYLEGLLHLTDLVEKGEVSEETLIKGSSYFFSERTAKRLGFELVEIPPYEKYNLYFNFLDLLWKYSAAYKTLRFPNLKEAKTAQVTAGALLRNRPQLERLHNYLKNG</sequence>
<dbReference type="RefSeq" id="WP_044216825.1">
    <property type="nucleotide sequence ID" value="NZ_JBKAGJ010000001.1"/>
</dbReference>
<reference evidence="2 3" key="1">
    <citation type="journal article" date="2014" name="Int. J. Syst. Evol. Microbiol.">
        <title>Phaeodactylibacter xiamenensis gen. nov., sp. nov., a member of the family Saprospiraceae isolated from the marine alga Phaeodactylum tricornutum.</title>
        <authorList>
            <person name="Chen Z.Jr."/>
            <person name="Lei X."/>
            <person name="Lai Q."/>
            <person name="Li Y."/>
            <person name="Zhang B."/>
            <person name="Zhang J."/>
            <person name="Zhang H."/>
            <person name="Yang L."/>
            <person name="Zheng W."/>
            <person name="Tian Y."/>
            <person name="Yu Z."/>
            <person name="Xu H.Jr."/>
            <person name="Zheng T."/>
        </authorList>
    </citation>
    <scope>NUCLEOTIDE SEQUENCE [LARGE SCALE GENOMIC DNA]</scope>
    <source>
        <strain evidence="2 3">KD52</strain>
    </source>
</reference>
<keyword evidence="1" id="KW-1133">Transmembrane helix</keyword>
<organism evidence="2 3">
    <name type="scientific">Phaeodactylibacter xiamenensis</name>
    <dbReference type="NCBI Taxonomy" id="1524460"/>
    <lineage>
        <taxon>Bacteria</taxon>
        <taxon>Pseudomonadati</taxon>
        <taxon>Bacteroidota</taxon>
        <taxon>Saprospiria</taxon>
        <taxon>Saprospirales</taxon>
        <taxon>Haliscomenobacteraceae</taxon>
        <taxon>Phaeodactylibacter</taxon>
    </lineage>
</organism>
<dbReference type="Proteomes" id="UP000029736">
    <property type="component" value="Unassembled WGS sequence"/>
</dbReference>